<dbReference type="EMBL" id="JABBGA010000014">
    <property type="protein sequence ID" value="NML27391.1"/>
    <property type="molecule type" value="Genomic_DNA"/>
</dbReference>
<dbReference type="Pfam" id="PF13557">
    <property type="entry name" value="Phenol_MetA_deg"/>
    <property type="match status" value="1"/>
</dbReference>
<evidence type="ECO:0000313" key="2">
    <source>
        <dbReference type="EMBL" id="NML27391.1"/>
    </source>
</evidence>
<keyword evidence="3" id="KW-1185">Reference proteome</keyword>
<name>A0A848GD34_9RHOO</name>
<dbReference type="Proteomes" id="UP000580043">
    <property type="component" value="Unassembled WGS sequence"/>
</dbReference>
<gene>
    <name evidence="2" type="ORF">HHL15_16675</name>
</gene>
<comment type="caution">
    <text evidence="2">The sequence shown here is derived from an EMBL/GenBank/DDBJ whole genome shotgun (WGS) entry which is preliminary data.</text>
</comment>
<accession>A0A848GD34</accession>
<protein>
    <submittedName>
        <fullName evidence="2">Transporter</fullName>
    </submittedName>
</protein>
<organism evidence="2 3">
    <name type="scientific">Zoogloea dura</name>
    <dbReference type="NCBI Taxonomy" id="2728840"/>
    <lineage>
        <taxon>Bacteria</taxon>
        <taxon>Pseudomonadati</taxon>
        <taxon>Pseudomonadota</taxon>
        <taxon>Betaproteobacteria</taxon>
        <taxon>Rhodocyclales</taxon>
        <taxon>Zoogloeaceae</taxon>
        <taxon>Zoogloea</taxon>
    </lineage>
</organism>
<evidence type="ECO:0000256" key="1">
    <source>
        <dbReference type="SAM" id="SignalP"/>
    </source>
</evidence>
<keyword evidence="1" id="KW-0732">Signal</keyword>
<evidence type="ECO:0000313" key="3">
    <source>
        <dbReference type="Proteomes" id="UP000580043"/>
    </source>
</evidence>
<dbReference type="AlphaFoldDB" id="A0A848GD34"/>
<reference evidence="2 3" key="1">
    <citation type="submission" date="2020-04" db="EMBL/GenBank/DDBJ databases">
        <title>Zoogloea sp. G-4-1-14 isolated from soil.</title>
        <authorList>
            <person name="Dahal R.H."/>
        </authorList>
    </citation>
    <scope>NUCLEOTIDE SEQUENCE [LARGE SCALE GENOMIC DNA]</scope>
    <source>
        <strain evidence="2 3">G-4-1-14</strain>
    </source>
</reference>
<dbReference type="InterPro" id="IPR025737">
    <property type="entry name" value="FApF"/>
</dbReference>
<feature type="chain" id="PRO_5032976486" evidence="1">
    <location>
        <begin position="21"/>
        <end position="279"/>
    </location>
</feature>
<feature type="signal peptide" evidence="1">
    <location>
        <begin position="1"/>
        <end position="20"/>
    </location>
</feature>
<sequence length="279" mass="30648">MNKHFSLAVALACAATSAHADVKPDAGDYQAAPPGTRLALLYTQHHTADTLNAGGRKVAGDLGLTLDLALLRYVHFTKWGDYIVDPQIIVPVGRQKIGLADKETSGIGDVIFGGTLWTLADFEKGEHLGWTVLVTAPTGSDKNQGFALSNNRWATDFQVGYVRRFAPKWSLDVIGETEFYQDQRDTGARRDPLLQAHTHLRYHVSDATHLSVSYRHSWGAKDTLNGVTLADNRNNGNLTLSAASFLAPDWQLIVQYSHDTQVQDGPVTRGIQTRLLKVF</sequence>
<dbReference type="RefSeq" id="WP_169146923.1">
    <property type="nucleotide sequence ID" value="NZ_JABBGA010000014.1"/>
</dbReference>
<proteinExistence type="predicted"/>